<sequence>MSVPMITVKNYRNLGCKECLNGAGLDFDFSMAFQPIVDVISQTVFAQEALARGIGDTPAGTVFQHVNDDNRYAFDQACRVKAVRLTSKLNISSLLSINFMPNAVYRPELCIRTTLAAAEEFDFPITRIMFEVIESEKVEDVPHLHSIISHYTDQGFVTALDDFGAGFSGLNTLADLDVDVLKIDMHLARDIHPNARKRAIVKGITATCEELGIKIIAEGVETQAEYKVLRALSITLFQGYLIARPTYEALAEIAWDNLI</sequence>
<dbReference type="AlphaFoldDB" id="A0A1Y0IE56"/>
<evidence type="ECO:0000313" key="2">
    <source>
        <dbReference type="EMBL" id="ARU58066.1"/>
    </source>
</evidence>
<dbReference type="GO" id="GO:0071111">
    <property type="term" value="F:cyclic-guanylate-specific phosphodiesterase activity"/>
    <property type="evidence" value="ECO:0007669"/>
    <property type="project" value="InterPro"/>
</dbReference>
<dbReference type="PROSITE" id="PS50883">
    <property type="entry name" value="EAL"/>
    <property type="match status" value="1"/>
</dbReference>
<dbReference type="PANTHER" id="PTHR33121">
    <property type="entry name" value="CYCLIC DI-GMP PHOSPHODIESTERASE PDEF"/>
    <property type="match status" value="1"/>
</dbReference>
<dbReference type="KEGG" id="ome:OLMES_4048"/>
<dbReference type="SUPFAM" id="SSF141868">
    <property type="entry name" value="EAL domain-like"/>
    <property type="match status" value="1"/>
</dbReference>
<proteinExistence type="predicted"/>
<dbReference type="InterPro" id="IPR035919">
    <property type="entry name" value="EAL_sf"/>
</dbReference>
<reference evidence="2 3" key="1">
    <citation type="submission" date="2017-05" db="EMBL/GenBank/DDBJ databases">
        <title>Genomic insights into alkan degradation activity of Oleiphilus messinensis.</title>
        <authorList>
            <person name="Kozyavkin S.A."/>
            <person name="Slesarev A.I."/>
            <person name="Golyshin P.N."/>
            <person name="Korzhenkov A."/>
            <person name="Golyshina O.N."/>
            <person name="Toshchakov S.V."/>
        </authorList>
    </citation>
    <scope>NUCLEOTIDE SEQUENCE [LARGE SCALE GENOMIC DNA]</scope>
    <source>
        <strain evidence="2 3">ME102</strain>
    </source>
</reference>
<protein>
    <submittedName>
        <fullName evidence="2">Signal transduction diguanylate phosphodiesterase</fullName>
    </submittedName>
</protein>
<accession>A0A1Y0IE56</accession>
<dbReference type="CDD" id="cd01948">
    <property type="entry name" value="EAL"/>
    <property type="match status" value="1"/>
</dbReference>
<feature type="domain" description="EAL" evidence="1">
    <location>
        <begin position="13"/>
        <end position="259"/>
    </location>
</feature>
<name>A0A1Y0IE56_9GAMM</name>
<organism evidence="2 3">
    <name type="scientific">Oleiphilus messinensis</name>
    <dbReference type="NCBI Taxonomy" id="141451"/>
    <lineage>
        <taxon>Bacteria</taxon>
        <taxon>Pseudomonadati</taxon>
        <taxon>Pseudomonadota</taxon>
        <taxon>Gammaproteobacteria</taxon>
        <taxon>Oceanospirillales</taxon>
        <taxon>Oleiphilaceae</taxon>
        <taxon>Oleiphilus</taxon>
    </lineage>
</organism>
<gene>
    <name evidence="2" type="ORF">OLMES_4048</name>
</gene>
<dbReference type="Gene3D" id="3.20.20.450">
    <property type="entry name" value="EAL domain"/>
    <property type="match status" value="1"/>
</dbReference>
<dbReference type="EMBL" id="CP021425">
    <property type="protein sequence ID" value="ARU58066.1"/>
    <property type="molecule type" value="Genomic_DNA"/>
</dbReference>
<evidence type="ECO:0000259" key="1">
    <source>
        <dbReference type="PROSITE" id="PS50883"/>
    </source>
</evidence>
<dbReference type="Pfam" id="PF00563">
    <property type="entry name" value="EAL"/>
    <property type="match status" value="1"/>
</dbReference>
<dbReference type="PANTHER" id="PTHR33121:SF15">
    <property type="entry name" value="BLUE LIGHT- AND TEMPERATURE-REGULATED ANTIREPRESSOR BLUF"/>
    <property type="match status" value="1"/>
</dbReference>
<dbReference type="InterPro" id="IPR001633">
    <property type="entry name" value="EAL_dom"/>
</dbReference>
<evidence type="ECO:0000313" key="3">
    <source>
        <dbReference type="Proteomes" id="UP000196027"/>
    </source>
</evidence>
<dbReference type="SMART" id="SM00052">
    <property type="entry name" value="EAL"/>
    <property type="match status" value="1"/>
</dbReference>
<keyword evidence="3" id="KW-1185">Reference proteome</keyword>
<dbReference type="Proteomes" id="UP000196027">
    <property type="component" value="Chromosome"/>
</dbReference>
<dbReference type="InterPro" id="IPR050706">
    <property type="entry name" value="Cyclic-di-GMP_PDE-like"/>
</dbReference>